<dbReference type="InterPro" id="IPR036866">
    <property type="entry name" value="RibonucZ/Hydroxyglut_hydro"/>
</dbReference>
<protein>
    <submittedName>
        <fullName evidence="1">DUF4336 domain-containing protein</fullName>
    </submittedName>
</protein>
<gene>
    <name evidence="1" type="ORF">GFN93_05005</name>
</gene>
<dbReference type="RefSeq" id="WP_153499436.1">
    <property type="nucleotide sequence ID" value="NZ_WIRE01000001.1"/>
</dbReference>
<dbReference type="InterPro" id="IPR025638">
    <property type="entry name" value="DUF4336"/>
</dbReference>
<proteinExistence type="predicted"/>
<keyword evidence="2" id="KW-1185">Reference proteome</keyword>
<dbReference type="Proteomes" id="UP000469421">
    <property type="component" value="Unassembled WGS sequence"/>
</dbReference>
<sequence length="227" mass="25444">MSRLQPLADGLWHVSVPHTFVGLHVGSRMTVVKLSSGGLLLHSPIPVDDALATELASLGDVTHIVCPNLFHHVFAGEVKARYPEALLHGPAKLAKKRKDLSFDAVLTETPHPDWGNDFELVFIEGSLLNETVFFHPASRTLIAADLIENFNECDHGFTRWYLKIGGLWKKPGWHPLLRLVYLSRRKARVSVTRILEWPIENLSLAHGDVIVGNARNQMYVGLRWLLS</sequence>
<dbReference type="AlphaFoldDB" id="A0A6N7LTB2"/>
<evidence type="ECO:0000313" key="2">
    <source>
        <dbReference type="Proteomes" id="UP000469421"/>
    </source>
</evidence>
<dbReference type="SUPFAM" id="SSF56281">
    <property type="entry name" value="Metallo-hydrolase/oxidoreductase"/>
    <property type="match status" value="1"/>
</dbReference>
<comment type="caution">
    <text evidence="1">The sequence shown here is derived from an EMBL/GenBank/DDBJ whole genome shotgun (WGS) entry which is preliminary data.</text>
</comment>
<evidence type="ECO:0000313" key="1">
    <source>
        <dbReference type="EMBL" id="MQX52596.1"/>
    </source>
</evidence>
<accession>A0A6N7LTB2</accession>
<organism evidence="1 2">
    <name type="scientific">Alcanivorax sediminis</name>
    <dbReference type="NCBI Taxonomy" id="2663008"/>
    <lineage>
        <taxon>Bacteria</taxon>
        <taxon>Pseudomonadati</taxon>
        <taxon>Pseudomonadota</taxon>
        <taxon>Gammaproteobacteria</taxon>
        <taxon>Oceanospirillales</taxon>
        <taxon>Alcanivoracaceae</taxon>
        <taxon>Alcanivorax</taxon>
    </lineage>
</organism>
<dbReference type="EMBL" id="WIRE01000001">
    <property type="protein sequence ID" value="MQX52596.1"/>
    <property type="molecule type" value="Genomic_DNA"/>
</dbReference>
<dbReference type="PANTHER" id="PTHR33835:SF1">
    <property type="entry name" value="METALLO-BETA-LACTAMASE DOMAIN-CONTAINING PROTEIN"/>
    <property type="match status" value="1"/>
</dbReference>
<dbReference type="PANTHER" id="PTHR33835">
    <property type="entry name" value="YALI0C07656P"/>
    <property type="match status" value="1"/>
</dbReference>
<reference evidence="1 2" key="1">
    <citation type="submission" date="2019-10" db="EMBL/GenBank/DDBJ databases">
        <title>Alcanivorax sp.PA15-N-34 draft genome sequence.</title>
        <authorList>
            <person name="Liao X."/>
            <person name="Shao Z."/>
        </authorList>
    </citation>
    <scope>NUCLEOTIDE SEQUENCE [LARGE SCALE GENOMIC DNA]</scope>
    <source>
        <strain evidence="1 2">PA15-N-34</strain>
    </source>
</reference>
<dbReference type="Pfam" id="PF14234">
    <property type="entry name" value="DUF4336"/>
    <property type="match status" value="1"/>
</dbReference>
<name>A0A6N7LTB2_9GAMM</name>